<proteinExistence type="predicted"/>
<keyword evidence="2" id="KW-1185">Reference proteome</keyword>
<dbReference type="EMBL" id="CP133548">
    <property type="protein sequence ID" value="WMS89035.1"/>
    <property type="molecule type" value="Genomic_DNA"/>
</dbReference>
<reference evidence="1 2" key="1">
    <citation type="submission" date="2023-08" db="EMBL/GenBank/DDBJ databases">
        <title>Pleionea litopenaei sp. nov., isolated from stomach of juvenile Litopenaeus vannamei.</title>
        <authorList>
            <person name="Rho A.M."/>
            <person name="Hwang C.Y."/>
        </authorList>
    </citation>
    <scope>NUCLEOTIDE SEQUENCE [LARGE SCALE GENOMIC DNA]</scope>
    <source>
        <strain evidence="1 2">HL-JVS1</strain>
    </source>
</reference>
<name>A0AA51X9C5_9GAMM</name>
<accession>A0AA51X9C5</accession>
<sequence length="74" mass="8244">MKNVLIILGAILFIFGAVDLVGSFMEFDLWGQYVGVNLPDLLWKYSAYIEMLIGYLMFKAGMSSDNAEEAQAEA</sequence>
<dbReference type="AlphaFoldDB" id="A0AA51X9C5"/>
<dbReference type="KEGG" id="plei:Q9312_08995"/>
<evidence type="ECO:0000313" key="1">
    <source>
        <dbReference type="EMBL" id="WMS89035.1"/>
    </source>
</evidence>
<evidence type="ECO:0000313" key="2">
    <source>
        <dbReference type="Proteomes" id="UP001239782"/>
    </source>
</evidence>
<dbReference type="Proteomes" id="UP001239782">
    <property type="component" value="Chromosome"/>
</dbReference>
<dbReference type="RefSeq" id="WP_309204273.1">
    <property type="nucleotide sequence ID" value="NZ_CP133548.1"/>
</dbReference>
<organism evidence="1 2">
    <name type="scientific">Pleionea litopenaei</name>
    <dbReference type="NCBI Taxonomy" id="3070815"/>
    <lineage>
        <taxon>Bacteria</taxon>
        <taxon>Pseudomonadati</taxon>
        <taxon>Pseudomonadota</taxon>
        <taxon>Gammaproteobacteria</taxon>
        <taxon>Oceanospirillales</taxon>
        <taxon>Pleioneaceae</taxon>
        <taxon>Pleionea</taxon>
    </lineage>
</organism>
<gene>
    <name evidence="1" type="ORF">Q9312_08995</name>
</gene>
<protein>
    <submittedName>
        <fullName evidence="1">Uncharacterized protein</fullName>
    </submittedName>
</protein>